<organism evidence="2 3">
    <name type="scientific">Rhodococcus oxybenzonivorans</name>
    <dbReference type="NCBI Taxonomy" id="1990687"/>
    <lineage>
        <taxon>Bacteria</taxon>
        <taxon>Bacillati</taxon>
        <taxon>Actinomycetota</taxon>
        <taxon>Actinomycetes</taxon>
        <taxon>Mycobacteriales</taxon>
        <taxon>Nocardiaceae</taxon>
        <taxon>Rhodococcus</taxon>
    </lineage>
</organism>
<protein>
    <submittedName>
        <fullName evidence="2">Uncharacterized protein</fullName>
    </submittedName>
</protein>
<evidence type="ECO:0000256" key="1">
    <source>
        <dbReference type="SAM" id="MobiDB-lite"/>
    </source>
</evidence>
<feature type="region of interest" description="Disordered" evidence="1">
    <location>
        <begin position="1"/>
        <end position="20"/>
    </location>
</feature>
<sequence>MADNTPRAEETPSRDAHRDAVARVREASGFTVQLPVLGRVPVPRPEQLAFFTAIGLLAAVEIIEWPVALTIAAGHILIADQHNRAVQEIGEVLEAV</sequence>
<name>A0A2S2BSY9_9NOCA</name>
<accession>A0A2S2BSY9</accession>
<dbReference type="EMBL" id="CP021354">
    <property type="protein sequence ID" value="AWK71702.1"/>
    <property type="molecule type" value="Genomic_DNA"/>
</dbReference>
<evidence type="ECO:0000313" key="2">
    <source>
        <dbReference type="EMBL" id="AWK71702.1"/>
    </source>
</evidence>
<dbReference type="OrthoDB" id="3831210at2"/>
<dbReference type="AlphaFoldDB" id="A0A2S2BSY9"/>
<keyword evidence="3" id="KW-1185">Reference proteome</keyword>
<reference evidence="2 3" key="1">
    <citation type="submission" date="2017-05" db="EMBL/GenBank/DDBJ databases">
        <title>Isolation of Rhodococcus sp. S2-17 biodegrading of BP-3.</title>
        <authorList>
            <person name="Lee Y."/>
            <person name="Kim K.H."/>
            <person name="Chun B.H."/>
            <person name="Jung H.S."/>
            <person name="Jeon C.O."/>
        </authorList>
    </citation>
    <scope>NUCLEOTIDE SEQUENCE [LARGE SCALE GENOMIC DNA]</scope>
    <source>
        <strain evidence="2 3">S2-17</strain>
    </source>
</reference>
<dbReference type="KEGG" id="roz:CBI38_08940"/>
<proteinExistence type="predicted"/>
<evidence type="ECO:0000313" key="3">
    <source>
        <dbReference type="Proteomes" id="UP000245711"/>
    </source>
</evidence>
<dbReference type="RefSeq" id="WP_109328214.1">
    <property type="nucleotide sequence ID" value="NZ_CP021354.1"/>
</dbReference>
<gene>
    <name evidence="2" type="ORF">CBI38_08940</name>
</gene>
<dbReference type="Proteomes" id="UP000245711">
    <property type="component" value="Chromosome"/>
</dbReference>